<protein>
    <submittedName>
        <fullName evidence="2">Uncharacterized protein</fullName>
    </submittedName>
</protein>
<sequence length="130" mass="14221">MYPFGSSWDVFTTAARPAKACDLASPAFSIFRSVGVVATRPALWPFWASSIRGYAQLRDCAFVPATTSWFGCPVAAFSATARGLIELWVSLLLWFSFFGLVAAPLAWLHGLGLRSDRGGILLFGPNYRRP</sequence>
<evidence type="ECO:0000313" key="3">
    <source>
        <dbReference type="Proteomes" id="UP001314170"/>
    </source>
</evidence>
<dbReference type="Proteomes" id="UP001314170">
    <property type="component" value="Unassembled WGS sequence"/>
</dbReference>
<gene>
    <name evidence="2" type="ORF">DCAF_LOCUS1029</name>
</gene>
<proteinExistence type="predicted"/>
<keyword evidence="1" id="KW-1133">Transmembrane helix</keyword>
<organism evidence="2 3">
    <name type="scientific">Dovyalis caffra</name>
    <dbReference type="NCBI Taxonomy" id="77055"/>
    <lineage>
        <taxon>Eukaryota</taxon>
        <taxon>Viridiplantae</taxon>
        <taxon>Streptophyta</taxon>
        <taxon>Embryophyta</taxon>
        <taxon>Tracheophyta</taxon>
        <taxon>Spermatophyta</taxon>
        <taxon>Magnoliopsida</taxon>
        <taxon>eudicotyledons</taxon>
        <taxon>Gunneridae</taxon>
        <taxon>Pentapetalae</taxon>
        <taxon>rosids</taxon>
        <taxon>fabids</taxon>
        <taxon>Malpighiales</taxon>
        <taxon>Salicaceae</taxon>
        <taxon>Flacourtieae</taxon>
        <taxon>Dovyalis</taxon>
    </lineage>
</organism>
<dbReference type="AlphaFoldDB" id="A0AAV1QRA8"/>
<accession>A0AAV1QRA8</accession>
<keyword evidence="3" id="KW-1185">Reference proteome</keyword>
<evidence type="ECO:0000256" key="1">
    <source>
        <dbReference type="SAM" id="Phobius"/>
    </source>
</evidence>
<dbReference type="EMBL" id="CAWUPB010000081">
    <property type="protein sequence ID" value="CAK7323403.1"/>
    <property type="molecule type" value="Genomic_DNA"/>
</dbReference>
<comment type="caution">
    <text evidence="2">The sequence shown here is derived from an EMBL/GenBank/DDBJ whole genome shotgun (WGS) entry which is preliminary data.</text>
</comment>
<feature type="transmembrane region" description="Helical" evidence="1">
    <location>
        <begin position="87"/>
        <end position="108"/>
    </location>
</feature>
<name>A0AAV1QRA8_9ROSI</name>
<keyword evidence="1" id="KW-0472">Membrane</keyword>
<evidence type="ECO:0000313" key="2">
    <source>
        <dbReference type="EMBL" id="CAK7323403.1"/>
    </source>
</evidence>
<keyword evidence="1" id="KW-0812">Transmembrane</keyword>
<reference evidence="2 3" key="1">
    <citation type="submission" date="2024-01" db="EMBL/GenBank/DDBJ databases">
        <authorList>
            <person name="Waweru B."/>
        </authorList>
    </citation>
    <scope>NUCLEOTIDE SEQUENCE [LARGE SCALE GENOMIC DNA]</scope>
</reference>